<evidence type="ECO:0000313" key="16">
    <source>
        <dbReference type="Proteomes" id="UP000026962"/>
    </source>
</evidence>
<dbReference type="SMART" id="SM00179">
    <property type="entry name" value="EGF_CA"/>
    <property type="match status" value="1"/>
</dbReference>
<dbReference type="GO" id="GO:0005509">
    <property type="term" value="F:calcium ion binding"/>
    <property type="evidence" value="ECO:0007669"/>
    <property type="project" value="InterPro"/>
</dbReference>
<dbReference type="PROSITE" id="PS00010">
    <property type="entry name" value="ASX_HYDROXYL"/>
    <property type="match status" value="1"/>
</dbReference>
<dbReference type="FunFam" id="1.10.510.10:FF:000473">
    <property type="entry name" value="Putative wall-associated kinase"/>
    <property type="match status" value="1"/>
</dbReference>
<dbReference type="STRING" id="4537.A0A0E0KPF7"/>
<evidence type="ECO:0000259" key="14">
    <source>
        <dbReference type="PROSITE" id="PS50026"/>
    </source>
</evidence>
<dbReference type="Gene3D" id="2.10.25.10">
    <property type="entry name" value="Laminin"/>
    <property type="match status" value="1"/>
</dbReference>
<dbReference type="PANTHER" id="PTHR27005">
    <property type="entry name" value="WALL-ASSOCIATED RECEPTOR KINASE-LIKE 21"/>
    <property type="match status" value="1"/>
</dbReference>
<feature type="domain" description="EGF-like" evidence="14">
    <location>
        <begin position="331"/>
        <end position="373"/>
    </location>
</feature>
<feature type="transmembrane region" description="Helical" evidence="11">
    <location>
        <begin position="380"/>
        <end position="403"/>
    </location>
</feature>
<evidence type="ECO:0000256" key="12">
    <source>
        <dbReference type="SAM" id="SignalP"/>
    </source>
</evidence>
<dbReference type="PROSITE" id="PS00108">
    <property type="entry name" value="PROTEIN_KINASE_ST"/>
    <property type="match status" value="1"/>
</dbReference>
<dbReference type="FunFam" id="2.10.25.10:FF:000887">
    <property type="entry name" value="Os02g0807800 protein"/>
    <property type="match status" value="1"/>
</dbReference>
<dbReference type="SMART" id="SM00181">
    <property type="entry name" value="EGF"/>
    <property type="match status" value="2"/>
</dbReference>
<dbReference type="InterPro" id="IPR045274">
    <property type="entry name" value="WAK-like"/>
</dbReference>
<dbReference type="InterPro" id="IPR000152">
    <property type="entry name" value="EGF-type_Asp/Asn_hydroxyl_site"/>
</dbReference>
<dbReference type="PROSITE" id="PS50026">
    <property type="entry name" value="EGF_3"/>
    <property type="match status" value="1"/>
</dbReference>
<dbReference type="InterPro" id="IPR001881">
    <property type="entry name" value="EGF-like_Ca-bd_dom"/>
</dbReference>
<dbReference type="Gramene" id="OPUNC04G07510.2">
    <property type="protein sequence ID" value="OPUNC04G07510.2"/>
    <property type="gene ID" value="OPUNC04G07510"/>
</dbReference>
<keyword evidence="11" id="KW-1133">Transmembrane helix</keyword>
<dbReference type="InterPro" id="IPR025287">
    <property type="entry name" value="WAK_GUB"/>
</dbReference>
<dbReference type="PANTHER" id="PTHR27005:SF288">
    <property type="entry name" value="OS04G0275100 PROTEIN"/>
    <property type="match status" value="1"/>
</dbReference>
<dbReference type="GO" id="GO:0004674">
    <property type="term" value="F:protein serine/threonine kinase activity"/>
    <property type="evidence" value="ECO:0007669"/>
    <property type="project" value="UniProtKB-KW"/>
</dbReference>
<dbReference type="Pfam" id="PF13947">
    <property type="entry name" value="GUB_WAK_bind"/>
    <property type="match status" value="1"/>
</dbReference>
<evidence type="ECO:0008006" key="17">
    <source>
        <dbReference type="Google" id="ProtNLM"/>
    </source>
</evidence>
<evidence type="ECO:0000256" key="3">
    <source>
        <dbReference type="ARBA" id="ARBA00022536"/>
    </source>
</evidence>
<evidence type="ECO:0000256" key="10">
    <source>
        <dbReference type="PROSITE-ProRule" id="PRU00076"/>
    </source>
</evidence>
<keyword evidence="9" id="KW-0325">Glycoprotein</keyword>
<feature type="signal peptide" evidence="12">
    <location>
        <begin position="1"/>
        <end position="28"/>
    </location>
</feature>
<keyword evidence="2" id="KW-0723">Serine/threonine-protein kinase</keyword>
<comment type="caution">
    <text evidence="10">Lacks conserved residue(s) required for the propagation of feature annotation.</text>
</comment>
<reference evidence="15" key="1">
    <citation type="submission" date="2015-04" db="UniProtKB">
        <authorList>
            <consortium name="EnsemblPlants"/>
        </authorList>
    </citation>
    <scope>IDENTIFICATION</scope>
</reference>
<dbReference type="GO" id="GO:0030247">
    <property type="term" value="F:polysaccharide binding"/>
    <property type="evidence" value="ECO:0007669"/>
    <property type="project" value="InterPro"/>
</dbReference>
<dbReference type="GO" id="GO:0007166">
    <property type="term" value="P:cell surface receptor signaling pathway"/>
    <property type="evidence" value="ECO:0007669"/>
    <property type="project" value="InterPro"/>
</dbReference>
<keyword evidence="11" id="KW-0812">Transmembrane</keyword>
<keyword evidence="2" id="KW-0418">Kinase</keyword>
<dbReference type="Gene3D" id="1.10.510.10">
    <property type="entry name" value="Transferase(Phosphotransferase) domain 1"/>
    <property type="match status" value="1"/>
</dbReference>
<evidence type="ECO:0000256" key="7">
    <source>
        <dbReference type="ARBA" id="ARBA00022840"/>
    </source>
</evidence>
<dbReference type="SUPFAM" id="SSF56112">
    <property type="entry name" value="Protein kinase-like (PK-like)"/>
    <property type="match status" value="1"/>
</dbReference>
<sequence>MRFVHRKTALLCVSVATAAWLSFAVTHAQPPCRRKCGDVDIPYPFGLNDDDAPGCALGGHGSGGAGTYGFNISCNDTGNGVYKPFIWDVELLGVSLPDAQVRILMSISSYCYNPATAAMDDPENTWALDFTSSPYRFSHTGNVFTAIGCRTLAYIGGDNVDADVGSLTTGCVATCRPSDLATNLTNDDGDSGAACSGIGCCQTSIPMGLQYYYVWFDDRFNTTGIHNVSRCSYAALMEKSPSSPFRFSPAYVTSSAFNDSFNGQVPLLLDWAIGNETCEQTRRTSPESYACRSRNSECFDSPSGPGYICNCSKGFRGNPYLHPQDPNSCQDIDECTDQNIKNNCHGICRNTLGGFECFCPPGTRGNASVGQCQKVLTHGVLVAIGICASAFLGLLIFLGIEWIKYKRRMVRQDLMNKRDAYFRQHGGQLLLDMMKLESQVSFKLYDREEIESATNNFKESAILGQGGQGTVYKGYDLDPDNNLVAIKRCKGIDENRRMEFGQELLILSRVRHEYIVKLLGCCLQFEVPVLVYEFVPNKTLHYLIHGQSDASIRTLDIRLEIAAQSAEALAYLHSLDHPIFHGDVKSANILIGDKFTAKVSDFGCSIFRAAADENVNVVKGTIGYLDPEYLLTFQLTDKSDVYSFGVLLLELLTRRKPLSNEVSLASVFQEAVKEGNLDQLIDREILHENNMQLIYEFAELARRCLIMDGENRPAMSHVAEILRRLARAASQQHTGTLEGICSLRLLGNSSARISEPCYSPVETTVYDSRKTSMSIEFAR</sequence>
<name>A0A0E0KPF7_ORYPU</name>
<dbReference type="InterPro" id="IPR000742">
    <property type="entry name" value="EGF"/>
</dbReference>
<evidence type="ECO:0000256" key="1">
    <source>
        <dbReference type="ARBA" id="ARBA00004479"/>
    </source>
</evidence>
<evidence type="ECO:0000256" key="8">
    <source>
        <dbReference type="ARBA" id="ARBA00023157"/>
    </source>
</evidence>
<reference evidence="15" key="2">
    <citation type="submission" date="2018-05" db="EMBL/GenBank/DDBJ databases">
        <title>OpunRS2 (Oryza punctata Reference Sequence Version 2).</title>
        <authorList>
            <person name="Zhang J."/>
            <person name="Kudrna D."/>
            <person name="Lee S."/>
            <person name="Talag J."/>
            <person name="Welchert J."/>
            <person name="Wing R.A."/>
        </authorList>
    </citation>
    <scope>NUCLEOTIDE SEQUENCE [LARGE SCALE GENOMIC DNA]</scope>
</reference>
<keyword evidence="5 12" id="KW-0732">Signal</keyword>
<keyword evidence="11" id="KW-0472">Membrane</keyword>
<dbReference type="EnsemblPlants" id="OPUNC04G07510.2">
    <property type="protein sequence ID" value="OPUNC04G07510.2"/>
    <property type="gene ID" value="OPUNC04G07510"/>
</dbReference>
<dbReference type="PROSITE" id="PS01187">
    <property type="entry name" value="EGF_CA"/>
    <property type="match status" value="1"/>
</dbReference>
<evidence type="ECO:0000256" key="5">
    <source>
        <dbReference type="ARBA" id="ARBA00022729"/>
    </source>
</evidence>
<evidence type="ECO:0000313" key="15">
    <source>
        <dbReference type="EnsemblPlants" id="OPUNC04G07510.2"/>
    </source>
</evidence>
<dbReference type="CDD" id="cd00054">
    <property type="entry name" value="EGF_CA"/>
    <property type="match status" value="1"/>
</dbReference>
<keyword evidence="7" id="KW-0067">ATP-binding</keyword>
<keyword evidence="6" id="KW-0547">Nucleotide-binding</keyword>
<proteinExistence type="predicted"/>
<evidence type="ECO:0000256" key="6">
    <source>
        <dbReference type="ARBA" id="ARBA00022741"/>
    </source>
</evidence>
<keyword evidence="4" id="KW-0808">Transferase</keyword>
<dbReference type="InterPro" id="IPR008271">
    <property type="entry name" value="Ser/Thr_kinase_AS"/>
</dbReference>
<dbReference type="GO" id="GO:0005886">
    <property type="term" value="C:plasma membrane"/>
    <property type="evidence" value="ECO:0007669"/>
    <property type="project" value="TreeGrafter"/>
</dbReference>
<dbReference type="InterPro" id="IPR000719">
    <property type="entry name" value="Prot_kinase_dom"/>
</dbReference>
<dbReference type="GO" id="GO:0005524">
    <property type="term" value="F:ATP binding"/>
    <property type="evidence" value="ECO:0007669"/>
    <property type="project" value="UniProtKB-KW"/>
</dbReference>
<dbReference type="SMART" id="SM00220">
    <property type="entry name" value="S_TKc"/>
    <property type="match status" value="1"/>
</dbReference>
<protein>
    <recommendedName>
        <fullName evidence="17">Protein kinase domain-containing protein</fullName>
    </recommendedName>
</protein>
<dbReference type="Proteomes" id="UP000026962">
    <property type="component" value="Chromosome 4"/>
</dbReference>
<dbReference type="OMA" id="SCKEVGH"/>
<keyword evidence="3 10" id="KW-0245">EGF-like domain</keyword>
<evidence type="ECO:0000256" key="9">
    <source>
        <dbReference type="ARBA" id="ARBA00023180"/>
    </source>
</evidence>
<organism evidence="15">
    <name type="scientific">Oryza punctata</name>
    <name type="common">Red rice</name>
    <dbReference type="NCBI Taxonomy" id="4537"/>
    <lineage>
        <taxon>Eukaryota</taxon>
        <taxon>Viridiplantae</taxon>
        <taxon>Streptophyta</taxon>
        <taxon>Embryophyta</taxon>
        <taxon>Tracheophyta</taxon>
        <taxon>Spermatophyta</taxon>
        <taxon>Magnoliopsida</taxon>
        <taxon>Liliopsida</taxon>
        <taxon>Poales</taxon>
        <taxon>Poaceae</taxon>
        <taxon>BOP clade</taxon>
        <taxon>Oryzoideae</taxon>
        <taxon>Oryzeae</taxon>
        <taxon>Oryzinae</taxon>
        <taxon>Oryza</taxon>
    </lineage>
</organism>
<keyword evidence="8" id="KW-1015">Disulfide bond</keyword>
<dbReference type="InterPro" id="IPR011009">
    <property type="entry name" value="Kinase-like_dom_sf"/>
</dbReference>
<dbReference type="AlphaFoldDB" id="A0A0E0KPF7"/>
<dbReference type="Pfam" id="PF00069">
    <property type="entry name" value="Pkinase"/>
    <property type="match status" value="1"/>
</dbReference>
<evidence type="ECO:0000256" key="2">
    <source>
        <dbReference type="ARBA" id="ARBA00022527"/>
    </source>
</evidence>
<comment type="subcellular location">
    <subcellularLocation>
        <location evidence="1">Membrane</location>
        <topology evidence="1">Single-pass type I membrane protein</topology>
    </subcellularLocation>
</comment>
<feature type="domain" description="Protein kinase" evidence="13">
    <location>
        <begin position="457"/>
        <end position="725"/>
    </location>
</feature>
<dbReference type="Pfam" id="PF07645">
    <property type="entry name" value="EGF_CA"/>
    <property type="match status" value="1"/>
</dbReference>
<dbReference type="Gene3D" id="3.30.200.20">
    <property type="entry name" value="Phosphorylase Kinase, domain 1"/>
    <property type="match status" value="1"/>
</dbReference>
<dbReference type="InterPro" id="IPR018097">
    <property type="entry name" value="EGF_Ca-bd_CS"/>
</dbReference>
<evidence type="ECO:0000259" key="13">
    <source>
        <dbReference type="PROSITE" id="PS50011"/>
    </source>
</evidence>
<dbReference type="PROSITE" id="PS50011">
    <property type="entry name" value="PROTEIN_KINASE_DOM"/>
    <property type="match status" value="1"/>
</dbReference>
<evidence type="ECO:0000256" key="4">
    <source>
        <dbReference type="ARBA" id="ARBA00022679"/>
    </source>
</evidence>
<evidence type="ECO:0000256" key="11">
    <source>
        <dbReference type="SAM" id="Phobius"/>
    </source>
</evidence>
<dbReference type="InterPro" id="IPR049883">
    <property type="entry name" value="NOTCH1_EGF-like"/>
</dbReference>
<keyword evidence="16" id="KW-1185">Reference proteome</keyword>
<feature type="chain" id="PRO_5002365566" description="Protein kinase domain-containing protein" evidence="12">
    <location>
        <begin position="29"/>
        <end position="779"/>
    </location>
</feature>
<accession>A0A0E0KPF7</accession>
<dbReference type="SUPFAM" id="SSF57196">
    <property type="entry name" value="EGF/Laminin"/>
    <property type="match status" value="1"/>
</dbReference>
<dbReference type="eggNOG" id="ENOG502QQPF">
    <property type="taxonomic scope" value="Eukaryota"/>
</dbReference>